<dbReference type="GO" id="GO:0015279">
    <property type="term" value="F:store-operated calcium channel activity"/>
    <property type="evidence" value="ECO:0007669"/>
    <property type="project" value="TreeGrafter"/>
</dbReference>
<evidence type="ECO:0000256" key="1">
    <source>
        <dbReference type="ARBA" id="ARBA00022448"/>
    </source>
</evidence>
<dbReference type="PANTHER" id="PTHR10117:SF54">
    <property type="entry name" value="TRANSIENT RECEPTOR POTENTIAL-GAMMA PROTEIN"/>
    <property type="match status" value="1"/>
</dbReference>
<keyword evidence="6" id="KW-1185">Reference proteome</keyword>
<dbReference type="GO" id="GO:0051480">
    <property type="term" value="P:regulation of cytosolic calcium ion concentration"/>
    <property type="evidence" value="ECO:0007669"/>
    <property type="project" value="TreeGrafter"/>
</dbReference>
<dbReference type="GO" id="GO:0034703">
    <property type="term" value="C:cation channel complex"/>
    <property type="evidence" value="ECO:0007669"/>
    <property type="project" value="TreeGrafter"/>
</dbReference>
<dbReference type="EMBL" id="JAQQBR010000005">
    <property type="protein sequence ID" value="KAK0175382.1"/>
    <property type="molecule type" value="Genomic_DNA"/>
</dbReference>
<keyword evidence="4" id="KW-1133">Transmembrane helix</keyword>
<dbReference type="GO" id="GO:0005886">
    <property type="term" value="C:plasma membrane"/>
    <property type="evidence" value="ECO:0007669"/>
    <property type="project" value="TreeGrafter"/>
</dbReference>
<evidence type="ECO:0000256" key="2">
    <source>
        <dbReference type="ARBA" id="ARBA00023065"/>
    </source>
</evidence>
<gene>
    <name evidence="5" type="ORF">PV327_009134</name>
</gene>
<evidence type="ECO:0000256" key="4">
    <source>
        <dbReference type="SAM" id="Phobius"/>
    </source>
</evidence>
<dbReference type="GO" id="GO:0070679">
    <property type="term" value="F:inositol 1,4,5 trisphosphate binding"/>
    <property type="evidence" value="ECO:0007669"/>
    <property type="project" value="TreeGrafter"/>
</dbReference>
<dbReference type="PRINTS" id="PR01097">
    <property type="entry name" value="TRNSRECEPTRP"/>
</dbReference>
<dbReference type="Proteomes" id="UP001168972">
    <property type="component" value="Unassembled WGS sequence"/>
</dbReference>
<sequence length="446" mass="51209">MNPILAVELLFFAIFGQTTHESFKVQRKEQPDWTTVLFKLAFGIYMLVSVVVLINLLIAMMSDTYQRIQAQSDIEWKYGLSKLIRNMHRTTTAPAPLNLITTWLSYFFKVCKKRGIKKQRPSLMHLMGLHRSGRMSPRTKMGAKWLSKVKKTQVAHNDSVALSATHLSPLGSQLSFSNALRIDTVVDWDSVRRKYRELFGGEIEKIDDVKEVIDEIEQPLLNEDLPNAAKLDNILECLRFYNICSIMYANPAEITETLFFAIFGQKDTDDFTVSLLKRLQPSWTIFLFKVSFSAYMLVSVIVLITLLIAMMSDTYQRIVAQSDIEWKYGLSKLIRTMQKQKTAPSPLNLFTSWIIYLLKLCKKKRGKKKKLSVMRGFTAHRTSIGKRSGFSRLHQSPSPDNEIPIPVAKSINDIVDWRMISNKYRMRFGDLVEKPSSSESLNGDII</sequence>
<keyword evidence="1" id="KW-0813">Transport</keyword>
<protein>
    <submittedName>
        <fullName evidence="5">Uncharacterized protein</fullName>
    </submittedName>
</protein>
<evidence type="ECO:0000256" key="3">
    <source>
        <dbReference type="ARBA" id="ARBA00023303"/>
    </source>
</evidence>
<accession>A0AA39FT53</accession>
<dbReference type="InterPro" id="IPR002153">
    <property type="entry name" value="TRPC_channel"/>
</dbReference>
<dbReference type="PANTHER" id="PTHR10117">
    <property type="entry name" value="TRANSIENT RECEPTOR POTENTIAL CHANNEL"/>
    <property type="match status" value="1"/>
</dbReference>
<evidence type="ECO:0000313" key="5">
    <source>
        <dbReference type="EMBL" id="KAK0175382.1"/>
    </source>
</evidence>
<keyword evidence="2" id="KW-0406">Ion transport</keyword>
<comment type="caution">
    <text evidence="5">The sequence shown here is derived from an EMBL/GenBank/DDBJ whole genome shotgun (WGS) entry which is preliminary data.</text>
</comment>
<keyword evidence="4" id="KW-0472">Membrane</keyword>
<dbReference type="AlphaFoldDB" id="A0AA39FT53"/>
<feature type="transmembrane region" description="Helical" evidence="4">
    <location>
        <begin position="37"/>
        <end position="58"/>
    </location>
</feature>
<name>A0AA39FT53_MICHY</name>
<evidence type="ECO:0000313" key="6">
    <source>
        <dbReference type="Proteomes" id="UP001168972"/>
    </source>
</evidence>
<keyword evidence="3" id="KW-0407">Ion channel</keyword>
<organism evidence="5 6">
    <name type="scientific">Microctonus hyperodae</name>
    <name type="common">Parasitoid wasp</name>
    <dbReference type="NCBI Taxonomy" id="165561"/>
    <lineage>
        <taxon>Eukaryota</taxon>
        <taxon>Metazoa</taxon>
        <taxon>Ecdysozoa</taxon>
        <taxon>Arthropoda</taxon>
        <taxon>Hexapoda</taxon>
        <taxon>Insecta</taxon>
        <taxon>Pterygota</taxon>
        <taxon>Neoptera</taxon>
        <taxon>Endopterygota</taxon>
        <taxon>Hymenoptera</taxon>
        <taxon>Apocrita</taxon>
        <taxon>Ichneumonoidea</taxon>
        <taxon>Braconidae</taxon>
        <taxon>Euphorinae</taxon>
        <taxon>Microctonus</taxon>
    </lineage>
</organism>
<proteinExistence type="predicted"/>
<keyword evidence="4" id="KW-0812">Transmembrane</keyword>
<reference evidence="5" key="2">
    <citation type="submission" date="2023-03" db="EMBL/GenBank/DDBJ databases">
        <authorList>
            <person name="Inwood S.N."/>
            <person name="Skelly J.G."/>
            <person name="Guhlin J."/>
            <person name="Harrop T.W.R."/>
            <person name="Goldson S.G."/>
            <person name="Dearden P.K."/>
        </authorList>
    </citation>
    <scope>NUCLEOTIDE SEQUENCE</scope>
    <source>
        <strain evidence="5">Lincoln</strain>
        <tissue evidence="5">Whole body</tissue>
    </source>
</reference>
<feature type="transmembrane region" description="Helical" evidence="4">
    <location>
        <begin position="286"/>
        <end position="309"/>
    </location>
</feature>
<reference evidence="5" key="1">
    <citation type="journal article" date="2023" name="bioRxiv">
        <title>Scaffold-level genome assemblies of two parasitoid biocontrol wasps reveal the parthenogenesis mechanism and an associated novel virus.</title>
        <authorList>
            <person name="Inwood S."/>
            <person name="Skelly J."/>
            <person name="Guhlin J."/>
            <person name="Harrop T."/>
            <person name="Goldson S."/>
            <person name="Dearden P."/>
        </authorList>
    </citation>
    <scope>NUCLEOTIDE SEQUENCE</scope>
    <source>
        <strain evidence="5">Lincoln</strain>
        <tissue evidence="5">Whole body</tissue>
    </source>
</reference>